<sequence>MSSGSEANHAPEGREEDRVAAILVALREDLGPRGAVECRGYRAPGQNTPSEGMALTSKFSLTRSENLVVLGSLVGANKK</sequence>
<gene>
    <name evidence="1" type="ORF">NEMBOFW57_006924</name>
</gene>
<comment type="caution">
    <text evidence="1">The sequence shown here is derived from an EMBL/GenBank/DDBJ whole genome shotgun (WGS) entry which is preliminary data.</text>
</comment>
<keyword evidence="2" id="KW-1185">Reference proteome</keyword>
<dbReference type="AlphaFoldDB" id="A0AAD4ETP5"/>
<reference evidence="1" key="1">
    <citation type="submission" date="2023-02" db="EMBL/GenBank/DDBJ databases">
        <authorList>
            <person name="Palmer J.M."/>
        </authorList>
    </citation>
    <scope>NUCLEOTIDE SEQUENCE</scope>
    <source>
        <strain evidence="1">FW57</strain>
    </source>
</reference>
<accession>A0AAD4ETP5</accession>
<protein>
    <submittedName>
        <fullName evidence="1">Uncharacterized protein</fullName>
    </submittedName>
</protein>
<dbReference type="Proteomes" id="UP001197093">
    <property type="component" value="Unassembled WGS sequence"/>
</dbReference>
<organism evidence="1 2">
    <name type="scientific">Staphylotrichum longicolle</name>
    <dbReference type="NCBI Taxonomy" id="669026"/>
    <lineage>
        <taxon>Eukaryota</taxon>
        <taxon>Fungi</taxon>
        <taxon>Dikarya</taxon>
        <taxon>Ascomycota</taxon>
        <taxon>Pezizomycotina</taxon>
        <taxon>Sordariomycetes</taxon>
        <taxon>Sordariomycetidae</taxon>
        <taxon>Sordariales</taxon>
        <taxon>Chaetomiaceae</taxon>
        <taxon>Staphylotrichum</taxon>
    </lineage>
</organism>
<proteinExistence type="predicted"/>
<dbReference type="EMBL" id="JAHCVI010000003">
    <property type="protein sequence ID" value="KAG7287413.1"/>
    <property type="molecule type" value="Genomic_DNA"/>
</dbReference>
<evidence type="ECO:0000313" key="1">
    <source>
        <dbReference type="EMBL" id="KAG7287413.1"/>
    </source>
</evidence>
<evidence type="ECO:0000313" key="2">
    <source>
        <dbReference type="Proteomes" id="UP001197093"/>
    </source>
</evidence>
<name>A0AAD4ETP5_9PEZI</name>